<gene>
    <name evidence="6" type="ORF">SAMN06265218_103164</name>
</gene>
<dbReference type="InterPro" id="IPR001173">
    <property type="entry name" value="Glyco_trans_2-like"/>
</dbReference>
<dbReference type="RefSeq" id="WP_185958248.1">
    <property type="nucleotide sequence ID" value="NZ_FXTH01000003.1"/>
</dbReference>
<evidence type="ECO:0000256" key="3">
    <source>
        <dbReference type="ARBA" id="ARBA00022679"/>
    </source>
</evidence>
<evidence type="ECO:0000313" key="7">
    <source>
        <dbReference type="Proteomes" id="UP000317593"/>
    </source>
</evidence>
<evidence type="ECO:0000313" key="6">
    <source>
        <dbReference type="EMBL" id="SMO47213.1"/>
    </source>
</evidence>
<dbReference type="InterPro" id="IPR029044">
    <property type="entry name" value="Nucleotide-diphossugar_trans"/>
</dbReference>
<evidence type="ECO:0000256" key="2">
    <source>
        <dbReference type="ARBA" id="ARBA00022676"/>
    </source>
</evidence>
<feature type="transmembrane region" description="Helical" evidence="4">
    <location>
        <begin position="70"/>
        <end position="91"/>
    </location>
</feature>
<evidence type="ECO:0000259" key="5">
    <source>
        <dbReference type="Pfam" id="PF13632"/>
    </source>
</evidence>
<keyword evidence="2" id="KW-0328">Glycosyltransferase</keyword>
<dbReference type="PANTHER" id="PTHR43630">
    <property type="entry name" value="POLY-BETA-1,6-N-ACETYL-D-GLUCOSAMINE SYNTHASE"/>
    <property type="match status" value="1"/>
</dbReference>
<dbReference type="Proteomes" id="UP000317593">
    <property type="component" value="Unassembled WGS sequence"/>
</dbReference>
<keyword evidence="7" id="KW-1185">Reference proteome</keyword>
<dbReference type="AlphaFoldDB" id="A0A521BJE9"/>
<feature type="transmembrane region" description="Helical" evidence="4">
    <location>
        <begin position="111"/>
        <end position="134"/>
    </location>
</feature>
<organism evidence="6 7">
    <name type="scientific">Fodinibius sediminis</name>
    <dbReference type="NCBI Taxonomy" id="1214077"/>
    <lineage>
        <taxon>Bacteria</taxon>
        <taxon>Pseudomonadati</taxon>
        <taxon>Balneolota</taxon>
        <taxon>Balneolia</taxon>
        <taxon>Balneolales</taxon>
        <taxon>Balneolaceae</taxon>
        <taxon>Fodinibius</taxon>
    </lineage>
</organism>
<evidence type="ECO:0000256" key="1">
    <source>
        <dbReference type="ARBA" id="ARBA00006739"/>
    </source>
</evidence>
<dbReference type="Pfam" id="PF13632">
    <property type="entry name" value="Glyco_trans_2_3"/>
    <property type="match status" value="1"/>
</dbReference>
<feature type="domain" description="Glycosyltransferase 2-like" evidence="5">
    <location>
        <begin position="17"/>
        <end position="125"/>
    </location>
</feature>
<accession>A0A521BJE9</accession>
<proteinExistence type="inferred from homology"/>
<keyword evidence="4" id="KW-0472">Membrane</keyword>
<protein>
    <submittedName>
        <fullName evidence="6">Glycosyl transferase family group 2</fullName>
    </submittedName>
</protein>
<dbReference type="EMBL" id="FXTH01000003">
    <property type="protein sequence ID" value="SMO47213.1"/>
    <property type="molecule type" value="Genomic_DNA"/>
</dbReference>
<dbReference type="SUPFAM" id="SSF53448">
    <property type="entry name" value="Nucleotide-diphospho-sugar transferases"/>
    <property type="match status" value="1"/>
</dbReference>
<keyword evidence="3 6" id="KW-0808">Transferase</keyword>
<dbReference type="PANTHER" id="PTHR43630:SF1">
    <property type="entry name" value="POLY-BETA-1,6-N-ACETYL-D-GLUCOSAMINE SYNTHASE"/>
    <property type="match status" value="1"/>
</dbReference>
<name>A0A521BJE9_9BACT</name>
<comment type="similarity">
    <text evidence="1">Belongs to the glycosyltransferase 2 family.</text>
</comment>
<keyword evidence="4" id="KW-0812">Transmembrane</keyword>
<dbReference type="GO" id="GO:0016757">
    <property type="term" value="F:glycosyltransferase activity"/>
    <property type="evidence" value="ECO:0007669"/>
    <property type="project" value="UniProtKB-KW"/>
</dbReference>
<keyword evidence="4" id="KW-1133">Transmembrane helix</keyword>
<reference evidence="6 7" key="1">
    <citation type="submission" date="2017-05" db="EMBL/GenBank/DDBJ databases">
        <authorList>
            <person name="Varghese N."/>
            <person name="Submissions S."/>
        </authorList>
    </citation>
    <scope>NUCLEOTIDE SEQUENCE [LARGE SCALE GENOMIC DNA]</scope>
    <source>
        <strain evidence="6 7">DSM 21194</strain>
    </source>
</reference>
<evidence type="ECO:0000256" key="4">
    <source>
        <dbReference type="SAM" id="Phobius"/>
    </source>
</evidence>
<sequence>MAKTWNLVVRLHEYYRSQKTPYRIRFISEPVCWTEVPEDKASLAQQRNRWHRGLADSLFRYRHMLFNPRYGRIGLFAMPFFVFVELLSPVIEFSGYILVPLSWWMGITNGHFALLFMTVAVLFGMILSVSAVFLEELTSRRYERPLDTFILAGYALLENVGYRQLHAWWRLKGLVDFIKGNKEWGTMLRKGIG</sequence>